<keyword evidence="1" id="KW-0479">Metal-binding</keyword>
<sequence length="363" mass="39167">MTMEDRLRGALWGFFAGDALAAPTHWYYGGATQIKADYGIRGITDYTKPKTKLSGSILNKSNINGGGRGSFQKTSAGISIIGDVINHGKRDLWDPNKQIHYHATLQAGENTLEAQLARVLMKSIVANDGKFNADHFRSAYIKFMTTPGSHNDTYASTCHRMFFSNLKLGKLDPKDCPDNDMHNVDTIDGLVLPTITALAMTARGESSDVVAQSCAATAGVTRRSSALEQVARAWSSVVSAAVKDSVSNEQLVDEYLPACATEIGLSRKPNPRSADQMTACYLEQSFPPTLDSLAKYVPEGGLWKGLLANANVGGENVHRGSLLGAVLGARSGLPNLPEQLRKGLYEQSKLSEEIDSFVKAVVK</sequence>
<dbReference type="SUPFAM" id="SSF101478">
    <property type="entry name" value="ADP-ribosylglycohydrolase"/>
    <property type="match status" value="2"/>
</dbReference>
<dbReference type="AlphaFoldDB" id="A0A7S1VTJ6"/>
<proteinExistence type="predicted"/>
<dbReference type="InterPro" id="IPR005502">
    <property type="entry name" value="Ribosyl_crysJ1"/>
</dbReference>
<dbReference type="EMBL" id="HBGK01049510">
    <property type="protein sequence ID" value="CAD9309390.1"/>
    <property type="molecule type" value="Transcribed_RNA"/>
</dbReference>
<feature type="binding site" evidence="1">
    <location>
        <position position="111"/>
    </location>
    <ligand>
        <name>Mg(2+)</name>
        <dbReference type="ChEBI" id="CHEBI:18420"/>
        <label>1</label>
    </ligand>
</feature>
<dbReference type="PANTHER" id="PTHR16222:SF34">
    <property type="entry name" value="ADP-RIBOSYLGLYCOHYDROLASE"/>
    <property type="match status" value="1"/>
</dbReference>
<dbReference type="GO" id="GO:0046872">
    <property type="term" value="F:metal ion binding"/>
    <property type="evidence" value="ECO:0007669"/>
    <property type="project" value="UniProtKB-KW"/>
</dbReference>
<keyword evidence="1" id="KW-0460">Magnesium</keyword>
<reference evidence="2" key="1">
    <citation type="submission" date="2021-01" db="EMBL/GenBank/DDBJ databases">
        <authorList>
            <person name="Corre E."/>
            <person name="Pelletier E."/>
            <person name="Niang G."/>
            <person name="Scheremetjew M."/>
            <person name="Finn R."/>
            <person name="Kale V."/>
            <person name="Holt S."/>
            <person name="Cochrane G."/>
            <person name="Meng A."/>
            <person name="Brown T."/>
            <person name="Cohen L."/>
        </authorList>
    </citation>
    <scope>NUCLEOTIDE SEQUENCE</scope>
    <source>
        <strain evidence="2">CCMP 410</strain>
    </source>
</reference>
<name>A0A7S1VTJ6_9STRA</name>
<dbReference type="Gene3D" id="1.10.4080.10">
    <property type="entry name" value="ADP-ribosylation/Crystallin J1"/>
    <property type="match status" value="1"/>
</dbReference>
<evidence type="ECO:0008006" key="3">
    <source>
        <dbReference type="Google" id="ProtNLM"/>
    </source>
</evidence>
<evidence type="ECO:0000256" key="1">
    <source>
        <dbReference type="PIRSR" id="PIRSR605502-1"/>
    </source>
</evidence>
<dbReference type="InterPro" id="IPR036705">
    <property type="entry name" value="Ribosyl_crysJ1_sf"/>
</dbReference>
<evidence type="ECO:0000313" key="2">
    <source>
        <dbReference type="EMBL" id="CAD9309390.1"/>
    </source>
</evidence>
<organism evidence="2">
    <name type="scientific">Grammatophora oceanica</name>
    <dbReference type="NCBI Taxonomy" id="210454"/>
    <lineage>
        <taxon>Eukaryota</taxon>
        <taxon>Sar</taxon>
        <taxon>Stramenopiles</taxon>
        <taxon>Ochrophyta</taxon>
        <taxon>Bacillariophyta</taxon>
        <taxon>Fragilariophyceae</taxon>
        <taxon>Fragilariophycidae</taxon>
        <taxon>Rhabdonematales</taxon>
        <taxon>Grammatophoraceae</taxon>
        <taxon>Grammatophora</taxon>
    </lineage>
</organism>
<accession>A0A7S1VTJ6</accession>
<dbReference type="InterPro" id="IPR050792">
    <property type="entry name" value="ADP-ribosylglycohydrolase"/>
</dbReference>
<protein>
    <recommendedName>
        <fullName evidence="3">ADP-ribosylglycohydrolase</fullName>
    </recommendedName>
</protein>
<dbReference type="Pfam" id="PF03747">
    <property type="entry name" value="ADP_ribosyl_GH"/>
    <property type="match status" value="1"/>
</dbReference>
<dbReference type="PANTHER" id="PTHR16222">
    <property type="entry name" value="ADP-RIBOSYLGLYCOHYDROLASE"/>
    <property type="match status" value="1"/>
</dbReference>
<comment type="cofactor">
    <cofactor evidence="1">
        <name>Mg(2+)</name>
        <dbReference type="ChEBI" id="CHEBI:18420"/>
    </cofactor>
    <text evidence="1">Binds 2 magnesium ions per subunit.</text>
</comment>
<gene>
    <name evidence="2" type="ORF">GOCE00092_LOCUS25980</name>
</gene>